<keyword evidence="6 11" id="KW-0689">Ribosomal protein</keyword>
<keyword evidence="4" id="KW-0963">Cytoplasm</keyword>
<dbReference type="GO" id="GO:0000027">
    <property type="term" value="P:ribosomal large subunit assembly"/>
    <property type="evidence" value="ECO:0007669"/>
    <property type="project" value="TreeGrafter"/>
</dbReference>
<evidence type="ECO:0000256" key="4">
    <source>
        <dbReference type="ARBA" id="ARBA00022490"/>
    </source>
</evidence>
<keyword evidence="7" id="KW-0687">Ribonucleoprotein</keyword>
<dbReference type="KEGG" id="loa:LOAG_10343"/>
<evidence type="ECO:0000313" key="11">
    <source>
        <dbReference type="EMBL" id="EFO18156.1"/>
    </source>
</evidence>
<proteinExistence type="inferred from homology"/>
<dbReference type="FunFam" id="3.30.420.100:FF:000002">
    <property type="entry name" value="60S ribosomal protein L5"/>
    <property type="match status" value="1"/>
</dbReference>
<evidence type="ECO:0000256" key="2">
    <source>
        <dbReference type="ARBA" id="ARBA00004496"/>
    </source>
</evidence>
<dbReference type="CTD" id="9947784"/>
<dbReference type="Pfam" id="PF14204">
    <property type="entry name" value="Ribosomal_L18_c"/>
    <property type="match status" value="1"/>
</dbReference>
<dbReference type="OrthoDB" id="1618453at2759"/>
<dbReference type="Gene3D" id="3.30.420.100">
    <property type="match status" value="1"/>
</dbReference>
<evidence type="ECO:0000256" key="6">
    <source>
        <dbReference type="ARBA" id="ARBA00022980"/>
    </source>
</evidence>
<dbReference type="GeneID" id="9947784"/>
<evidence type="ECO:0000256" key="3">
    <source>
        <dbReference type="ARBA" id="ARBA00007116"/>
    </source>
</evidence>
<evidence type="ECO:0000259" key="10">
    <source>
        <dbReference type="Pfam" id="PF14204"/>
    </source>
</evidence>
<dbReference type="PANTHER" id="PTHR23410:SF12">
    <property type="entry name" value="LARGE RIBOSOMAL SUBUNIT PROTEIN UL18"/>
    <property type="match status" value="1"/>
</dbReference>
<dbReference type="InParanoid" id="A0A1S0TRA1"/>
<comment type="similarity">
    <text evidence="3">Belongs to the universal ribosomal protein uL18 family.</text>
</comment>
<name>A0A1S0TRA1_LOALO</name>
<dbReference type="GO" id="GO:0006412">
    <property type="term" value="P:translation"/>
    <property type="evidence" value="ECO:0007669"/>
    <property type="project" value="InterPro"/>
</dbReference>
<comment type="function">
    <text evidence="1">Component of the ribosome, a large ribonucleoprotein complex responsible for the synthesis of proteins in the cell. The small ribosomal subunit (SSU) binds messenger RNAs (mRNAs) and translates the encoded message by selecting cognate aminoacyl-transfer RNA (tRNA) molecules. The large subunit (LSU) contains the ribosomal catalytic site termed the peptidyl transferase center (PTC), which catalyzes the formation of peptide bonds, thereby polymerizing the amino acids delivered by tRNAs into a polypeptide chain. The nascent polypeptides leave the ribosome through a tunnel in the LSU and interact with protein factors that function in enzymatic processing, targeting, and the membrane insertion of nascent chains at the exit of the ribosomal tunnel.</text>
</comment>
<dbReference type="EMBL" id="JH712097">
    <property type="protein sequence ID" value="EFO18156.1"/>
    <property type="molecule type" value="Genomic_DNA"/>
</dbReference>
<dbReference type="AlphaFoldDB" id="A0A1S0TRA1"/>
<evidence type="ECO:0000256" key="1">
    <source>
        <dbReference type="ARBA" id="ARBA00004021"/>
    </source>
</evidence>
<comment type="subcellular location">
    <subcellularLocation>
        <location evidence="2">Cytoplasm</location>
    </subcellularLocation>
</comment>
<dbReference type="SUPFAM" id="SSF53137">
    <property type="entry name" value="Translational machinery components"/>
    <property type="match status" value="1"/>
</dbReference>
<feature type="domain" description="Large ribosomal subunit protein uL18 C-terminal eukaryotes" evidence="10">
    <location>
        <begin position="245"/>
        <end position="296"/>
    </location>
</feature>
<evidence type="ECO:0000256" key="9">
    <source>
        <dbReference type="ARBA" id="ARBA00035352"/>
    </source>
</evidence>
<dbReference type="RefSeq" id="XP_003145913.1">
    <property type="nucleotide sequence ID" value="XM_003145865.1"/>
</dbReference>
<dbReference type="Pfam" id="PF17144">
    <property type="entry name" value="Ribosomal_L5e"/>
    <property type="match status" value="1"/>
</dbReference>
<dbReference type="GO" id="GO:0022625">
    <property type="term" value="C:cytosolic large ribosomal subunit"/>
    <property type="evidence" value="ECO:0007669"/>
    <property type="project" value="TreeGrafter"/>
</dbReference>
<dbReference type="FunCoup" id="A0A1S0TRA1">
    <property type="interactions" value="1909"/>
</dbReference>
<keyword evidence="5" id="KW-0699">rRNA-binding</keyword>
<evidence type="ECO:0000256" key="5">
    <source>
        <dbReference type="ARBA" id="ARBA00022730"/>
    </source>
</evidence>
<protein>
    <recommendedName>
        <fullName evidence="8">Large ribosomal subunit protein uL18</fullName>
    </recommendedName>
    <alternativeName>
        <fullName evidence="9">60S ribosomal protein L5</fullName>
    </alternativeName>
</protein>
<gene>
    <name evidence="11" type="ORF">LOAG_10343</name>
</gene>
<dbReference type="PANTHER" id="PTHR23410">
    <property type="entry name" value="RIBOSOMAL PROTEIN L5-RELATED"/>
    <property type="match status" value="1"/>
</dbReference>
<dbReference type="InterPro" id="IPR025607">
    <property type="entry name" value="Ribosomal_uL18_C_euk"/>
</dbReference>
<dbReference type="PRINTS" id="PR00058">
    <property type="entry name" value="RIBOSOMALL5"/>
</dbReference>
<evidence type="ECO:0000256" key="8">
    <source>
        <dbReference type="ARBA" id="ARBA00035197"/>
    </source>
</evidence>
<accession>A0A1S0TRA1</accession>
<dbReference type="HAMAP" id="MF_01337_A">
    <property type="entry name" value="Ribosomal_uL18_A"/>
    <property type="match status" value="1"/>
</dbReference>
<dbReference type="OMA" id="CQIASAH"/>
<keyword evidence="5" id="KW-0694">RNA-binding</keyword>
<sequence>MGFVKVVKNKAYFKRYQVKLKRRREGKTDYYARKRLTVQDKNKYNTPKYRLIVRFTNRDVIAQIAYSRIEGDVVVCSAYSHELPRYGIKVGLTNYASAYATGLLLARRHLLKIGLAETYKGVEEATGDDYNVEKEGERAPFRAVLDVGLARTVTGAKVFAVMKGVADGGIDVPHSSILPVLFFFLVETRFFGYNSETKYNAEAHRDRILGKHVADYMALLKEQDEDAYKRHFSRFIAANIGADDIVDMYKKAHEAIRANPARESKKPKEITKKRWTAKKASLAVRKNRVKNKKAYLKMLKTQQEAQ</sequence>
<reference evidence="11" key="1">
    <citation type="submission" date="2012-04" db="EMBL/GenBank/DDBJ databases">
        <title>The Genome Sequence of Loa loa.</title>
        <authorList>
            <consortium name="The Broad Institute Genome Sequencing Platform"/>
            <consortium name="Broad Institute Genome Sequencing Center for Infectious Disease"/>
            <person name="Nutman T.B."/>
            <person name="Fink D.L."/>
            <person name="Russ C."/>
            <person name="Young S."/>
            <person name="Zeng Q."/>
            <person name="Gargeya S."/>
            <person name="Alvarado L."/>
            <person name="Berlin A."/>
            <person name="Chapman S.B."/>
            <person name="Chen Z."/>
            <person name="Freedman E."/>
            <person name="Gellesch M."/>
            <person name="Goldberg J."/>
            <person name="Griggs A."/>
            <person name="Gujja S."/>
            <person name="Heilman E.R."/>
            <person name="Heiman D."/>
            <person name="Howarth C."/>
            <person name="Mehta T."/>
            <person name="Neiman D."/>
            <person name="Pearson M."/>
            <person name="Roberts A."/>
            <person name="Saif S."/>
            <person name="Shea T."/>
            <person name="Shenoy N."/>
            <person name="Sisk P."/>
            <person name="Stolte C."/>
            <person name="Sykes S."/>
            <person name="White J."/>
            <person name="Yandava C."/>
            <person name="Haas B."/>
            <person name="Henn M.R."/>
            <person name="Nusbaum C."/>
            <person name="Birren B."/>
        </authorList>
    </citation>
    <scope>NUCLEOTIDE SEQUENCE [LARGE SCALE GENOMIC DNA]</scope>
</reference>
<dbReference type="CDD" id="cd00432">
    <property type="entry name" value="Ribosomal_L18_L5e"/>
    <property type="match status" value="1"/>
</dbReference>
<dbReference type="InterPro" id="IPR057268">
    <property type="entry name" value="Ribosomal_L18"/>
</dbReference>
<evidence type="ECO:0000256" key="7">
    <source>
        <dbReference type="ARBA" id="ARBA00023274"/>
    </source>
</evidence>
<organism evidence="11">
    <name type="scientific">Loa loa</name>
    <name type="common">Eye worm</name>
    <name type="synonym">Filaria loa</name>
    <dbReference type="NCBI Taxonomy" id="7209"/>
    <lineage>
        <taxon>Eukaryota</taxon>
        <taxon>Metazoa</taxon>
        <taxon>Ecdysozoa</taxon>
        <taxon>Nematoda</taxon>
        <taxon>Chromadorea</taxon>
        <taxon>Rhabditida</taxon>
        <taxon>Spirurina</taxon>
        <taxon>Spiruromorpha</taxon>
        <taxon>Filarioidea</taxon>
        <taxon>Onchocercidae</taxon>
        <taxon>Loa</taxon>
    </lineage>
</organism>
<dbReference type="GO" id="GO:0008097">
    <property type="term" value="F:5S rRNA binding"/>
    <property type="evidence" value="ECO:0007669"/>
    <property type="project" value="InterPro"/>
</dbReference>
<dbReference type="GO" id="GO:0003735">
    <property type="term" value="F:structural constituent of ribosome"/>
    <property type="evidence" value="ECO:0007669"/>
    <property type="project" value="InterPro"/>
</dbReference>
<dbReference type="InterPro" id="IPR005485">
    <property type="entry name" value="Rbsml_uL18_euk_arch"/>
</dbReference>